<dbReference type="Pfam" id="PF22588">
    <property type="entry name" value="dCache_1_like"/>
    <property type="match status" value="1"/>
</dbReference>
<dbReference type="Pfam" id="PF02518">
    <property type="entry name" value="HATPase_c"/>
    <property type="match status" value="1"/>
</dbReference>
<feature type="transmembrane region" description="Helical" evidence="6">
    <location>
        <begin position="299"/>
        <end position="317"/>
    </location>
</feature>
<keyword evidence="9" id="KW-1185">Reference proteome</keyword>
<sequence>MPRLPILRFPAIRTPSFRSPSFRFGVLTAAALAIAGVWGGYVVMAASMLETQTRDALANAEATARAYESSTSRTLHDVDTTLRSFAERYADGGLARARRIVDDGLYDTALIHHVSVFGPDGAQLFRSQGNGPPDRLEDDGLLAYHRMEGRDRMTVGPPSAGSATGRPLLRLSRRLDDAAGGFAGVVVANVDPSYLSRFYRQADVGRNGVVTLVGVDRIIRARGSKDGHDAIGLSISASALWESVRRSPTGIYWQDSIADGYRRAYAYRPVEGYPLILSVGIAVTDLEAAVAGFRGQMRIIAALLSVSVLLVAALLLVQHRNAERLAEALAVNRDFLARVSHELRTPLNAIIGFSEIIKDRMFGPDAGDRYADYAGDIHASGQHLLTLIDDILDLSRLQAGKFALLMEDVDPVAAAEWAIRIVTPQAEQKSIRLEFNRPPAPALVRADERALKQMLLNLLGNALKFTPENGRVLVSVGRGVHGRCIVRVTDNGIGMTAEELRQASIPFGQTSALTTHPGRGTGLGLPIVKSLIEAHGGSLRIDSRPGQGSQITLEFAG</sequence>
<feature type="domain" description="Histidine kinase" evidence="7">
    <location>
        <begin position="338"/>
        <end position="557"/>
    </location>
</feature>
<dbReference type="InterPro" id="IPR003594">
    <property type="entry name" value="HATPase_dom"/>
</dbReference>
<dbReference type="Gene3D" id="3.30.565.10">
    <property type="entry name" value="Histidine kinase-like ATPase, C-terminal domain"/>
    <property type="match status" value="1"/>
</dbReference>
<dbReference type="InterPro" id="IPR003661">
    <property type="entry name" value="HisK_dim/P_dom"/>
</dbReference>
<evidence type="ECO:0000256" key="1">
    <source>
        <dbReference type="ARBA" id="ARBA00000085"/>
    </source>
</evidence>
<dbReference type="EMBL" id="CP054616">
    <property type="protein sequence ID" value="QKS49184.1"/>
    <property type="molecule type" value="Genomic_DNA"/>
</dbReference>
<keyword evidence="4" id="KW-0808">Transferase</keyword>
<geneLocation type="plasmid" evidence="8 9">
    <name>unnamed2</name>
</geneLocation>
<dbReference type="Gene3D" id="3.30.450.20">
    <property type="entry name" value="PAS domain"/>
    <property type="match status" value="2"/>
</dbReference>
<dbReference type="GO" id="GO:0009927">
    <property type="term" value="F:histidine phosphotransfer kinase activity"/>
    <property type="evidence" value="ECO:0007669"/>
    <property type="project" value="TreeGrafter"/>
</dbReference>
<evidence type="ECO:0000256" key="6">
    <source>
        <dbReference type="SAM" id="Phobius"/>
    </source>
</evidence>
<keyword evidence="6" id="KW-1133">Transmembrane helix</keyword>
<dbReference type="OrthoDB" id="9804645at2"/>
<evidence type="ECO:0000313" key="8">
    <source>
        <dbReference type="EMBL" id="QKS49184.1"/>
    </source>
</evidence>
<dbReference type="SUPFAM" id="SSF55874">
    <property type="entry name" value="ATPase domain of HSP90 chaperone/DNA topoisomerase II/histidine kinase"/>
    <property type="match status" value="1"/>
</dbReference>
<evidence type="ECO:0000256" key="5">
    <source>
        <dbReference type="ARBA" id="ARBA00022777"/>
    </source>
</evidence>
<keyword evidence="5 8" id="KW-0418">Kinase</keyword>
<accession>A0A6N1AIY0</accession>
<dbReference type="GO" id="GO:0005886">
    <property type="term" value="C:plasma membrane"/>
    <property type="evidence" value="ECO:0007669"/>
    <property type="project" value="TreeGrafter"/>
</dbReference>
<name>A0A6N1AIY0_9PROT</name>
<dbReference type="SMART" id="SM00387">
    <property type="entry name" value="HATPase_c"/>
    <property type="match status" value="1"/>
</dbReference>
<dbReference type="InterPro" id="IPR004358">
    <property type="entry name" value="Sig_transdc_His_kin-like_C"/>
</dbReference>
<keyword evidence="6" id="KW-0812">Transmembrane</keyword>
<evidence type="ECO:0000256" key="4">
    <source>
        <dbReference type="ARBA" id="ARBA00022679"/>
    </source>
</evidence>
<reference evidence="8 9" key="1">
    <citation type="submission" date="2020-06" db="EMBL/GenBank/DDBJ databases">
        <title>Complete genome of Azosprillum oryzae KACC14407.</title>
        <authorList>
            <person name="Kim M."/>
            <person name="Park Y.-J."/>
            <person name="Shin J.-H."/>
        </authorList>
    </citation>
    <scope>NUCLEOTIDE SEQUENCE [LARGE SCALE GENOMIC DNA]</scope>
    <source>
        <strain evidence="8 9">KACC 14407</strain>
        <plasmid evidence="8 9">unnamed2</plasmid>
    </source>
</reference>
<dbReference type="InterPro" id="IPR005467">
    <property type="entry name" value="His_kinase_dom"/>
</dbReference>
<keyword evidence="6" id="KW-0472">Membrane</keyword>
<dbReference type="PANTHER" id="PTHR43047">
    <property type="entry name" value="TWO-COMPONENT HISTIDINE PROTEIN KINASE"/>
    <property type="match status" value="1"/>
</dbReference>
<dbReference type="EC" id="2.7.13.3" evidence="2"/>
<dbReference type="PROSITE" id="PS50109">
    <property type="entry name" value="HIS_KIN"/>
    <property type="match status" value="1"/>
</dbReference>
<evidence type="ECO:0000259" key="7">
    <source>
        <dbReference type="PROSITE" id="PS50109"/>
    </source>
</evidence>
<dbReference type="PRINTS" id="PR00344">
    <property type="entry name" value="BCTRLSENSOR"/>
</dbReference>
<evidence type="ECO:0000256" key="3">
    <source>
        <dbReference type="ARBA" id="ARBA00022553"/>
    </source>
</evidence>
<feature type="transmembrane region" description="Helical" evidence="6">
    <location>
        <begin position="24"/>
        <end position="44"/>
    </location>
</feature>
<proteinExistence type="predicted"/>
<dbReference type="SUPFAM" id="SSF47384">
    <property type="entry name" value="Homodimeric domain of signal transducing histidine kinase"/>
    <property type="match status" value="1"/>
</dbReference>
<dbReference type="KEGG" id="aoz:HUE56_01280"/>
<dbReference type="InterPro" id="IPR036890">
    <property type="entry name" value="HATPase_C_sf"/>
</dbReference>
<dbReference type="Gene3D" id="1.10.287.130">
    <property type="match status" value="1"/>
</dbReference>
<dbReference type="CDD" id="cd00082">
    <property type="entry name" value="HisKA"/>
    <property type="match status" value="1"/>
</dbReference>
<dbReference type="Proteomes" id="UP000509702">
    <property type="component" value="Plasmid unnamed2"/>
</dbReference>
<dbReference type="RefSeq" id="WP_149199143.1">
    <property type="nucleotide sequence ID" value="NZ_BSOV01000042.1"/>
</dbReference>
<organism evidence="8 9">
    <name type="scientific">Azospirillum oryzae</name>
    <dbReference type="NCBI Taxonomy" id="286727"/>
    <lineage>
        <taxon>Bacteria</taxon>
        <taxon>Pseudomonadati</taxon>
        <taxon>Pseudomonadota</taxon>
        <taxon>Alphaproteobacteria</taxon>
        <taxon>Rhodospirillales</taxon>
        <taxon>Azospirillaceae</taxon>
        <taxon>Azospirillum</taxon>
    </lineage>
</organism>
<comment type="catalytic activity">
    <reaction evidence="1">
        <text>ATP + protein L-histidine = ADP + protein N-phospho-L-histidine.</text>
        <dbReference type="EC" id="2.7.13.3"/>
    </reaction>
</comment>
<dbReference type="CDD" id="cd12915">
    <property type="entry name" value="PDC2_DGC_like"/>
    <property type="match status" value="1"/>
</dbReference>
<dbReference type="SMART" id="SM00388">
    <property type="entry name" value="HisKA"/>
    <property type="match status" value="1"/>
</dbReference>
<evidence type="ECO:0000256" key="2">
    <source>
        <dbReference type="ARBA" id="ARBA00012438"/>
    </source>
</evidence>
<gene>
    <name evidence="8" type="ORF">HUE56_01280</name>
</gene>
<keyword evidence="3" id="KW-0597">Phosphoprotein</keyword>
<protein>
    <recommendedName>
        <fullName evidence="2">histidine kinase</fullName>
        <ecNumber evidence="2">2.7.13.3</ecNumber>
    </recommendedName>
</protein>
<dbReference type="GO" id="GO:0000155">
    <property type="term" value="F:phosphorelay sensor kinase activity"/>
    <property type="evidence" value="ECO:0007669"/>
    <property type="project" value="InterPro"/>
</dbReference>
<dbReference type="InterPro" id="IPR036097">
    <property type="entry name" value="HisK_dim/P_sf"/>
</dbReference>
<dbReference type="AlphaFoldDB" id="A0A6N1AIY0"/>
<dbReference type="Pfam" id="PF00512">
    <property type="entry name" value="HisKA"/>
    <property type="match status" value="1"/>
</dbReference>
<dbReference type="InterPro" id="IPR054327">
    <property type="entry name" value="His-kinase-like_sensor"/>
</dbReference>
<keyword evidence="8" id="KW-0614">Plasmid</keyword>
<dbReference type="PANTHER" id="PTHR43047:SF72">
    <property type="entry name" value="OSMOSENSING HISTIDINE PROTEIN KINASE SLN1"/>
    <property type="match status" value="1"/>
</dbReference>
<evidence type="ECO:0000313" key="9">
    <source>
        <dbReference type="Proteomes" id="UP000509702"/>
    </source>
</evidence>